<keyword evidence="2" id="KW-0472">Membrane</keyword>
<feature type="transmembrane region" description="Helical" evidence="2">
    <location>
        <begin position="57"/>
        <end position="77"/>
    </location>
</feature>
<reference evidence="3" key="1">
    <citation type="submission" date="2023-03" db="EMBL/GenBank/DDBJ databases">
        <title>Massive genome expansion in bonnet fungi (Mycena s.s.) driven by repeated elements and novel gene families across ecological guilds.</title>
        <authorList>
            <consortium name="Lawrence Berkeley National Laboratory"/>
            <person name="Harder C.B."/>
            <person name="Miyauchi S."/>
            <person name="Viragh M."/>
            <person name="Kuo A."/>
            <person name="Thoen E."/>
            <person name="Andreopoulos B."/>
            <person name="Lu D."/>
            <person name="Skrede I."/>
            <person name="Drula E."/>
            <person name="Henrissat B."/>
            <person name="Morin E."/>
            <person name="Kohler A."/>
            <person name="Barry K."/>
            <person name="LaButti K."/>
            <person name="Morin E."/>
            <person name="Salamov A."/>
            <person name="Lipzen A."/>
            <person name="Mereny Z."/>
            <person name="Hegedus B."/>
            <person name="Baldrian P."/>
            <person name="Stursova M."/>
            <person name="Weitz H."/>
            <person name="Taylor A."/>
            <person name="Grigoriev I.V."/>
            <person name="Nagy L.G."/>
            <person name="Martin F."/>
            <person name="Kauserud H."/>
        </authorList>
    </citation>
    <scope>NUCLEOTIDE SEQUENCE</scope>
    <source>
        <strain evidence="3">CBHHK182m</strain>
    </source>
</reference>
<keyword evidence="2" id="KW-0812">Transmembrane</keyword>
<feature type="region of interest" description="Disordered" evidence="1">
    <location>
        <begin position="235"/>
        <end position="255"/>
    </location>
</feature>
<proteinExistence type="predicted"/>
<dbReference type="PANTHER" id="PTHR40465:SF1">
    <property type="entry name" value="DUF6534 DOMAIN-CONTAINING PROTEIN"/>
    <property type="match status" value="1"/>
</dbReference>
<organism evidence="3 4">
    <name type="scientific">Mycena metata</name>
    <dbReference type="NCBI Taxonomy" id="1033252"/>
    <lineage>
        <taxon>Eukaryota</taxon>
        <taxon>Fungi</taxon>
        <taxon>Dikarya</taxon>
        <taxon>Basidiomycota</taxon>
        <taxon>Agaricomycotina</taxon>
        <taxon>Agaricomycetes</taxon>
        <taxon>Agaricomycetidae</taxon>
        <taxon>Agaricales</taxon>
        <taxon>Marasmiineae</taxon>
        <taxon>Mycenaceae</taxon>
        <taxon>Mycena</taxon>
    </lineage>
</organism>
<comment type="caution">
    <text evidence="3">The sequence shown here is derived from an EMBL/GenBank/DDBJ whole genome shotgun (WGS) entry which is preliminary data.</text>
</comment>
<evidence type="ECO:0000313" key="3">
    <source>
        <dbReference type="EMBL" id="KAJ7718539.1"/>
    </source>
</evidence>
<evidence type="ECO:0000256" key="2">
    <source>
        <dbReference type="SAM" id="Phobius"/>
    </source>
</evidence>
<accession>A0AAD7MI51</accession>
<gene>
    <name evidence="3" type="ORF">B0H16DRAFT_1740013</name>
</gene>
<sequence>MGSPLDRTYGVAFVTLFLSAMYATPPVEPDLSYTNHSLYGTGLIQAYLYFRWYAKDHLILKTIVVSLIILETLQIVFFFDGMYLNLIDNFGNFGALDVIFWQDSTQLLCRYLSAFLVQMYFGYCVYGLNPENKVVPGIIMFLGLASLVTSNDCSNHLLILRRLSLNFDKLIPNVAGSDDGECSGIAHHDERRHVGDGGVASAVNQDPDHRTVLPLGLCGGVPSALVNVTPTGFSNESSALGRENESVPDRSWSANTSVPVENLNAPAVEFSSESASSVGNLDTGAALWKASAIESAGDDTLVLHVRLDEWASESELPATGRGAGSSVQRDYRTRAFLAAAKLGSRCFAKVRRPVDPDDPAAVAAQRERVERRYSAETWVALISRENERR</sequence>
<keyword evidence="4" id="KW-1185">Reference proteome</keyword>
<dbReference type="AlphaFoldDB" id="A0AAD7MI51"/>
<name>A0AAD7MI51_9AGAR</name>
<protein>
    <submittedName>
        <fullName evidence="3">Uncharacterized protein</fullName>
    </submittedName>
</protein>
<evidence type="ECO:0000256" key="1">
    <source>
        <dbReference type="SAM" id="MobiDB-lite"/>
    </source>
</evidence>
<dbReference type="PANTHER" id="PTHR40465">
    <property type="entry name" value="CHROMOSOME 1, WHOLE GENOME SHOTGUN SEQUENCE"/>
    <property type="match status" value="1"/>
</dbReference>
<dbReference type="EMBL" id="JARKIB010000264">
    <property type="protein sequence ID" value="KAJ7718539.1"/>
    <property type="molecule type" value="Genomic_DNA"/>
</dbReference>
<keyword evidence="2" id="KW-1133">Transmembrane helix</keyword>
<dbReference type="Proteomes" id="UP001215598">
    <property type="component" value="Unassembled WGS sequence"/>
</dbReference>
<evidence type="ECO:0000313" key="4">
    <source>
        <dbReference type="Proteomes" id="UP001215598"/>
    </source>
</evidence>